<evidence type="ECO:0000256" key="3">
    <source>
        <dbReference type="ARBA" id="ARBA00022670"/>
    </source>
</evidence>
<feature type="binding site" evidence="6">
    <location>
        <position position="170"/>
    </location>
    <ligand>
        <name>a divalent metal cation</name>
        <dbReference type="ChEBI" id="CHEBI:60240"/>
        <label>2</label>
        <note>catalytic</note>
    </ligand>
</feature>
<reference evidence="9 10" key="1">
    <citation type="journal article" date="2015" name="Nature">
        <title>rRNA introns, odd ribosomes, and small enigmatic genomes across a large radiation of phyla.</title>
        <authorList>
            <person name="Brown C.T."/>
            <person name="Hug L.A."/>
            <person name="Thomas B.C."/>
            <person name="Sharon I."/>
            <person name="Castelle C.J."/>
            <person name="Singh A."/>
            <person name="Wilkins M.J."/>
            <person name="Williams K.H."/>
            <person name="Banfield J.F."/>
        </authorList>
    </citation>
    <scope>NUCLEOTIDE SEQUENCE [LARGE SCALE GENOMIC DNA]</scope>
</reference>
<comment type="subunit">
    <text evidence="6">Monomer.</text>
</comment>
<gene>
    <name evidence="6" type="primary">map</name>
    <name evidence="9" type="ORF">UV73_C0012G0060</name>
</gene>
<evidence type="ECO:0000256" key="5">
    <source>
        <dbReference type="ARBA" id="ARBA00022801"/>
    </source>
</evidence>
<feature type="binding site" evidence="6">
    <location>
        <position position="237"/>
    </location>
    <ligand>
        <name>a divalent metal cation</name>
        <dbReference type="ChEBI" id="CHEBI:60240"/>
        <label>1</label>
    </ligand>
</feature>
<comment type="caution">
    <text evidence="9">The sequence shown here is derived from an EMBL/GenBank/DDBJ whole genome shotgun (WGS) entry which is preliminary data.</text>
</comment>
<feature type="binding site" evidence="6">
    <location>
        <position position="237"/>
    </location>
    <ligand>
        <name>a divalent metal cation</name>
        <dbReference type="ChEBI" id="CHEBI:60240"/>
        <label>2</label>
        <note>catalytic</note>
    </ligand>
</feature>
<feature type="domain" description="Peptidase M24" evidence="8">
    <location>
        <begin position="12"/>
        <end position="210"/>
    </location>
</feature>
<dbReference type="PRINTS" id="PR00599">
    <property type="entry name" value="MAPEPTIDASE"/>
</dbReference>
<evidence type="ECO:0000256" key="7">
    <source>
        <dbReference type="RuleBase" id="RU003653"/>
    </source>
</evidence>
<keyword evidence="2 6" id="KW-0031">Aminopeptidase</keyword>
<dbReference type="SUPFAM" id="SSF55920">
    <property type="entry name" value="Creatinase/aminopeptidase"/>
    <property type="match status" value="1"/>
</dbReference>
<dbReference type="NCBIfam" id="TIGR00500">
    <property type="entry name" value="met_pdase_I"/>
    <property type="match status" value="1"/>
</dbReference>
<dbReference type="PANTHER" id="PTHR43330">
    <property type="entry name" value="METHIONINE AMINOPEPTIDASE"/>
    <property type="match status" value="1"/>
</dbReference>
<name>A0A0G1DEI8_9BACT</name>
<sequence>MIDYKKDNEIKIMQEGGLILTEIMNLLLDRARVGVSMIELDRLAEKEIIQRGGEPSFKKVPGYKWSICACVNEVVVHGIPDNYQIKAGDAVGIDCGVYYNGFHTDASWTVRVGSGSQDGALDRFLASGRKALTSALKEVVPGNYIYDVSKAIQTEVESAGYSVVKSLIGHGVGRSLHEEPEIPGFTRGQREDTVMIKPGLVAAVEVIYNMGGADVVYKGNDGWTIKTKDDKISGLFEATVGVSNHGVLLLTKINGTSGNNRENRPGN</sequence>
<keyword evidence="5 6" id="KW-0378">Hydrolase</keyword>
<comment type="function">
    <text evidence="1 6">Removes the N-terminal methionine from nascent proteins. The N-terminal methionine is often cleaved when the second residue in the primary sequence is small and uncharged (Met-Ala-, Cys, Gly, Pro, Ser, Thr, or Val). Requires deformylation of the N(alpha)-formylated initiator methionine before it can be hydrolyzed.</text>
</comment>
<dbReference type="Pfam" id="PF00557">
    <property type="entry name" value="Peptidase_M24"/>
    <property type="match status" value="1"/>
</dbReference>
<dbReference type="GO" id="GO:0005829">
    <property type="term" value="C:cytosol"/>
    <property type="evidence" value="ECO:0007669"/>
    <property type="project" value="TreeGrafter"/>
</dbReference>
<dbReference type="EMBL" id="LCFP01000012">
    <property type="protein sequence ID" value="KKS96032.1"/>
    <property type="molecule type" value="Genomic_DNA"/>
</dbReference>
<dbReference type="HAMAP" id="MF_01974">
    <property type="entry name" value="MetAP_1"/>
    <property type="match status" value="1"/>
</dbReference>
<dbReference type="AlphaFoldDB" id="A0A0G1DEI8"/>
<feature type="binding site" evidence="6">
    <location>
        <position position="105"/>
    </location>
    <ligand>
        <name>a divalent metal cation</name>
        <dbReference type="ChEBI" id="CHEBI:60240"/>
        <label>2</label>
        <note>catalytic</note>
    </ligand>
</feature>
<organism evidence="9 10">
    <name type="scientific">Candidatus Gottesmanbacteria bacterium GW2011_GWA2_43_14</name>
    <dbReference type="NCBI Taxonomy" id="1618443"/>
    <lineage>
        <taxon>Bacteria</taxon>
        <taxon>Candidatus Gottesmaniibacteriota</taxon>
    </lineage>
</organism>
<evidence type="ECO:0000256" key="4">
    <source>
        <dbReference type="ARBA" id="ARBA00022723"/>
    </source>
</evidence>
<evidence type="ECO:0000313" key="9">
    <source>
        <dbReference type="EMBL" id="KKS96032.1"/>
    </source>
</evidence>
<dbReference type="STRING" id="1618443.UV73_C0012G0060"/>
<dbReference type="EC" id="3.4.11.18" evidence="6 7"/>
<feature type="binding site" evidence="6">
    <location>
        <position position="177"/>
    </location>
    <ligand>
        <name>substrate</name>
    </ligand>
</feature>
<evidence type="ECO:0000256" key="2">
    <source>
        <dbReference type="ARBA" id="ARBA00022438"/>
    </source>
</evidence>
<dbReference type="InterPro" id="IPR036005">
    <property type="entry name" value="Creatinase/aminopeptidase-like"/>
</dbReference>
<comment type="similarity">
    <text evidence="6">Belongs to the peptidase M24A family. Methionine aminopeptidase type 1 subfamily.</text>
</comment>
<evidence type="ECO:0000313" key="10">
    <source>
        <dbReference type="Proteomes" id="UP000034894"/>
    </source>
</evidence>
<feature type="binding site" evidence="6">
    <location>
        <position position="205"/>
    </location>
    <ligand>
        <name>a divalent metal cation</name>
        <dbReference type="ChEBI" id="CHEBI:60240"/>
        <label>2</label>
        <note>catalytic</note>
    </ligand>
</feature>
<dbReference type="PATRIC" id="fig|1618443.3.peg.1387"/>
<evidence type="ECO:0000259" key="8">
    <source>
        <dbReference type="Pfam" id="PF00557"/>
    </source>
</evidence>
<dbReference type="GO" id="GO:0070006">
    <property type="term" value="F:metalloaminopeptidase activity"/>
    <property type="evidence" value="ECO:0007669"/>
    <property type="project" value="UniProtKB-UniRule"/>
</dbReference>
<feature type="binding site" evidence="6">
    <location>
        <position position="94"/>
    </location>
    <ligand>
        <name>a divalent metal cation</name>
        <dbReference type="ChEBI" id="CHEBI:60240"/>
        <label>1</label>
    </ligand>
</feature>
<dbReference type="Gene3D" id="3.90.230.10">
    <property type="entry name" value="Creatinase/methionine aminopeptidase superfamily"/>
    <property type="match status" value="1"/>
</dbReference>
<protein>
    <recommendedName>
        <fullName evidence="6 7">Methionine aminopeptidase</fullName>
        <shortName evidence="6">MAP</shortName>
        <shortName evidence="6">MetAP</shortName>
        <ecNumber evidence="6 7">3.4.11.18</ecNumber>
    </recommendedName>
    <alternativeName>
        <fullName evidence="6">Peptidase M</fullName>
    </alternativeName>
</protein>
<evidence type="ECO:0000256" key="1">
    <source>
        <dbReference type="ARBA" id="ARBA00002521"/>
    </source>
</evidence>
<dbReference type="InterPro" id="IPR002467">
    <property type="entry name" value="Pept_M24A_MAP1"/>
</dbReference>
<evidence type="ECO:0000256" key="6">
    <source>
        <dbReference type="HAMAP-Rule" id="MF_01974"/>
    </source>
</evidence>
<comment type="catalytic activity">
    <reaction evidence="6 7">
        <text>Release of N-terminal amino acids, preferentially methionine, from peptides and arylamides.</text>
        <dbReference type="EC" id="3.4.11.18"/>
    </reaction>
</comment>
<dbReference type="InterPro" id="IPR001714">
    <property type="entry name" value="Pept_M24_MAP"/>
</dbReference>
<dbReference type="GO" id="GO:0006508">
    <property type="term" value="P:proteolysis"/>
    <property type="evidence" value="ECO:0007669"/>
    <property type="project" value="UniProtKB-KW"/>
</dbReference>
<feature type="binding site" evidence="6">
    <location>
        <position position="77"/>
    </location>
    <ligand>
        <name>substrate</name>
    </ligand>
</feature>
<dbReference type="GO" id="GO:0004239">
    <property type="term" value="F:initiator methionyl aminopeptidase activity"/>
    <property type="evidence" value="ECO:0007669"/>
    <property type="project" value="UniProtKB-UniRule"/>
</dbReference>
<comment type="cofactor">
    <cofactor evidence="6">
        <name>Co(2+)</name>
        <dbReference type="ChEBI" id="CHEBI:48828"/>
    </cofactor>
    <cofactor evidence="6">
        <name>Zn(2+)</name>
        <dbReference type="ChEBI" id="CHEBI:29105"/>
    </cofactor>
    <cofactor evidence="6">
        <name>Mn(2+)</name>
        <dbReference type="ChEBI" id="CHEBI:29035"/>
    </cofactor>
    <cofactor evidence="6">
        <name>Fe(2+)</name>
        <dbReference type="ChEBI" id="CHEBI:29033"/>
    </cofactor>
    <text evidence="6">Binds 2 divalent metal cations per subunit. Has a high-affinity and a low affinity metal-binding site. The true nature of the physiological cofactor is under debate. The enzyme is active with cobalt, zinc, manganese or divalent iron ions. Most likely, methionine aminopeptidases function as mononuclear Fe(2+)-metalloproteases under physiological conditions, and the catalytically relevant metal-binding site has been assigned to the histidine-containing high-affinity site.</text>
</comment>
<dbReference type="PANTHER" id="PTHR43330:SF27">
    <property type="entry name" value="METHIONINE AMINOPEPTIDASE"/>
    <property type="match status" value="1"/>
</dbReference>
<keyword evidence="4 6" id="KW-0479">Metal-binding</keyword>
<proteinExistence type="inferred from homology"/>
<keyword evidence="3 6" id="KW-0645">Protease</keyword>
<feature type="binding site" evidence="6">
    <location>
        <position position="105"/>
    </location>
    <ligand>
        <name>a divalent metal cation</name>
        <dbReference type="ChEBI" id="CHEBI:60240"/>
        <label>1</label>
    </ligand>
</feature>
<accession>A0A0G1DEI8</accession>
<dbReference type="Proteomes" id="UP000034894">
    <property type="component" value="Unassembled WGS sequence"/>
</dbReference>
<dbReference type="GO" id="GO:0046872">
    <property type="term" value="F:metal ion binding"/>
    <property type="evidence" value="ECO:0007669"/>
    <property type="project" value="UniProtKB-UniRule"/>
</dbReference>
<dbReference type="InterPro" id="IPR000994">
    <property type="entry name" value="Pept_M24"/>
</dbReference>